<feature type="region of interest" description="Disordered" evidence="1">
    <location>
        <begin position="1"/>
        <end position="32"/>
    </location>
</feature>
<dbReference type="Proteomes" id="UP000054978">
    <property type="component" value="Unassembled WGS sequence"/>
</dbReference>
<sequence>MDRFNRQLHQDSKAKEKTLAKSIADKSDGRYTQADVEDQMRIMGGLIGGDRESGAPATLIGEMPSDSGAKWQYAGTTDDGKPILTQITPQPNPELQSYILANSGSAQSGVPNIVYDQTAKKGFSVDVTGPFTKLDQSDTDYMRNTVAGAASMASTNMGRFSSATAALATIPSPYSAGFSTAAYAATVAGFADDVIAQTVKPDVGQYAVSGVTGLIAGNLSDRAPGLGPAINETANTFNNSNAGQQAQNALNKYWADFVNYWSGKR</sequence>
<dbReference type="STRING" id="1777144.AWB83_06987"/>
<evidence type="ECO:0000313" key="3">
    <source>
        <dbReference type="Proteomes" id="UP000054978"/>
    </source>
</evidence>
<keyword evidence="3" id="KW-1185">Reference proteome</keyword>
<feature type="compositionally biased region" description="Basic and acidic residues" evidence="1">
    <location>
        <begin position="1"/>
        <end position="29"/>
    </location>
</feature>
<dbReference type="RefSeq" id="WP_087050233.1">
    <property type="nucleotide sequence ID" value="NZ_FCOB02000076.1"/>
</dbReference>
<accession>A0A158EBJ5</accession>
<dbReference type="OrthoDB" id="5666689at2"/>
<organism evidence="2 3">
    <name type="scientific">Caballeronia ptereochthonis</name>
    <dbReference type="NCBI Taxonomy" id="1777144"/>
    <lineage>
        <taxon>Bacteria</taxon>
        <taxon>Pseudomonadati</taxon>
        <taxon>Pseudomonadota</taxon>
        <taxon>Betaproteobacteria</taxon>
        <taxon>Burkholderiales</taxon>
        <taxon>Burkholderiaceae</taxon>
        <taxon>Caballeronia</taxon>
    </lineage>
</organism>
<evidence type="ECO:0000256" key="1">
    <source>
        <dbReference type="SAM" id="MobiDB-lite"/>
    </source>
</evidence>
<proteinExistence type="predicted"/>
<name>A0A158EBJ5_9BURK</name>
<evidence type="ECO:0008006" key="4">
    <source>
        <dbReference type="Google" id="ProtNLM"/>
    </source>
</evidence>
<dbReference type="AlphaFoldDB" id="A0A158EBJ5"/>
<reference evidence="2" key="1">
    <citation type="submission" date="2016-01" db="EMBL/GenBank/DDBJ databases">
        <authorList>
            <person name="Peeters C."/>
        </authorList>
    </citation>
    <scope>NUCLEOTIDE SEQUENCE [LARGE SCALE GENOMIC DNA]</scope>
    <source>
        <strain evidence="2">LMG 29326</strain>
    </source>
</reference>
<comment type="caution">
    <text evidence="2">The sequence shown here is derived from an EMBL/GenBank/DDBJ whole genome shotgun (WGS) entry which is preliminary data.</text>
</comment>
<protein>
    <recommendedName>
        <fullName evidence="4">Hemolysin</fullName>
    </recommendedName>
</protein>
<gene>
    <name evidence="2" type="ORF">AWB83_06987</name>
</gene>
<evidence type="ECO:0000313" key="2">
    <source>
        <dbReference type="EMBL" id="SAL04218.1"/>
    </source>
</evidence>
<dbReference type="EMBL" id="FCOB02000076">
    <property type="protein sequence ID" value="SAL04218.1"/>
    <property type="molecule type" value="Genomic_DNA"/>
</dbReference>